<sequence length="721" mass="80120">MLDLSLLNTSDFLLVIGALLVTLYFTRDRLRTSIGRYDHQSSKSDYPDAPDTGSDDRNLVNVMNKGNYRCVVLYGSQTGTAEDLAMRLAKKSQSRFGLNTMVADMADYDYDDLSKLSSDTLVMLVMATYGEGEPTDNAAGFWGFVTSNDNDSDLSNLNFVAFGCGNKTYEYFNHVIRHVDKCLRKLNANRLCAVGEGDDAAATTEEDFLSWEETMWPALVKKMDLKEREEEYKPLFEVATQGTLSAESPQVYLGEPNKKHLSARLGEGVKGPYSAQNPYLATLRESRELCLLQDRRCLHIELDIEGSEMTYQTGDHVSLWPMNASAEVDRIVNLLGLTERRHEVISLKSAQVSTTKIPIPTPTTYDSIFRYYLEINAPVSRQFLATLAPFANNEAARVELTSLGGNKEYFAQRTSGRYYSIPRLLEQISGGSNAAQSQWSHVPFSIWIEGFSKLQPRNYSISSSSLVSLRRISITVAIDNKTPVSSGPISSVTKSGEGGIPFRGVTTNYLLAVASSRSGSCGTTYEVSGPRGRYAGGQVAINVRRSTFRLPRDLSKPVIMIGPGTGVAPFRAFVQERAEVARRGNVDLGHTILFYGCRKAEGDFLYKEEWKEHEQALGTSFELVTAFSRDSTKKVYVQHRLLERAQQVNNLLEKGAYIYICGDAGGMARDVSATLIKIVVAQRGISEVEAQKTLNAMRTQSRYQVRHDLQSELTAWSNSCL</sequence>
<dbReference type="InterPro" id="IPR001094">
    <property type="entry name" value="Flavdoxin-like"/>
</dbReference>
<evidence type="ECO:0000313" key="21">
    <source>
        <dbReference type="Proteomes" id="UP000321331"/>
    </source>
</evidence>
<keyword evidence="5 16" id="KW-0256">Endoplasmic reticulum</keyword>
<feature type="domain" description="Flavodoxin-like" evidence="18">
    <location>
        <begin position="70"/>
        <end position="216"/>
    </location>
</feature>
<dbReference type="Pfam" id="PF00258">
    <property type="entry name" value="Flavodoxin_1"/>
    <property type="match status" value="1"/>
</dbReference>
<dbReference type="PROSITE" id="PS51384">
    <property type="entry name" value="FAD_FR"/>
    <property type="match status" value="1"/>
</dbReference>
<dbReference type="GO" id="GO:0010181">
    <property type="term" value="F:FMN binding"/>
    <property type="evidence" value="ECO:0007669"/>
    <property type="project" value="UniProtKB-UniRule"/>
</dbReference>
<keyword evidence="3 16" id="KW-0288">FMN</keyword>
<evidence type="ECO:0000313" key="20">
    <source>
        <dbReference type="EMBL" id="TXC09307.1"/>
    </source>
</evidence>
<dbReference type="PRINTS" id="PR00371">
    <property type="entry name" value="FPNCR"/>
</dbReference>
<dbReference type="InterPro" id="IPR001709">
    <property type="entry name" value="Flavoprot_Pyr_Nucl_cyt_Rdtase"/>
</dbReference>
<evidence type="ECO:0000256" key="10">
    <source>
        <dbReference type="ARBA" id="ARBA00023002"/>
    </source>
</evidence>
<comment type="catalytic activity">
    <reaction evidence="16 17">
        <text>2 oxidized [cytochrome P450] + NADPH = 2 reduced [cytochrome P450] + NADP(+) + H(+)</text>
        <dbReference type="Rhea" id="RHEA:24040"/>
        <dbReference type="Rhea" id="RHEA-COMP:14627"/>
        <dbReference type="Rhea" id="RHEA-COMP:14628"/>
        <dbReference type="ChEBI" id="CHEBI:15378"/>
        <dbReference type="ChEBI" id="CHEBI:55376"/>
        <dbReference type="ChEBI" id="CHEBI:57783"/>
        <dbReference type="ChEBI" id="CHEBI:58349"/>
        <dbReference type="ChEBI" id="CHEBI:60344"/>
        <dbReference type="EC" id="1.6.2.4"/>
    </reaction>
</comment>
<dbReference type="AlphaFoldDB" id="A0A5C6TEL0"/>
<evidence type="ECO:0000256" key="7">
    <source>
        <dbReference type="ARBA" id="ARBA00022857"/>
    </source>
</evidence>
<evidence type="ECO:0000256" key="16">
    <source>
        <dbReference type="HAMAP-Rule" id="MF_03212"/>
    </source>
</evidence>
<dbReference type="GO" id="GO:0006696">
    <property type="term" value="P:ergosterol biosynthetic process"/>
    <property type="evidence" value="ECO:0007669"/>
    <property type="project" value="UniProtKB-UniRule"/>
</dbReference>
<evidence type="ECO:0000256" key="17">
    <source>
        <dbReference type="PIRNR" id="PIRNR000208"/>
    </source>
</evidence>
<dbReference type="GO" id="GO:0005886">
    <property type="term" value="C:plasma membrane"/>
    <property type="evidence" value="ECO:0007669"/>
    <property type="project" value="UniProtKB-SubCell"/>
</dbReference>
<dbReference type="Gene3D" id="3.40.50.80">
    <property type="entry name" value="Nucleotide-binding domain of ferredoxin-NADP reductase (FNR) module"/>
    <property type="match status" value="1"/>
</dbReference>
<evidence type="ECO:0000256" key="14">
    <source>
        <dbReference type="ARBA" id="ARBA00023166"/>
    </source>
</evidence>
<keyword evidence="9" id="KW-1133">Transmembrane helix</keyword>
<keyword evidence="8 16" id="KW-0752">Steroid biosynthesis</keyword>
<dbReference type="PANTHER" id="PTHR19384">
    <property type="entry name" value="NITRIC OXIDE SYNTHASE-RELATED"/>
    <property type="match status" value="1"/>
</dbReference>
<dbReference type="SUPFAM" id="SSF52218">
    <property type="entry name" value="Flavoproteins"/>
    <property type="match status" value="1"/>
</dbReference>
<dbReference type="FunFam" id="3.40.50.360:FF:000036">
    <property type="entry name" value="NADPH--cytochrome P450 reductase"/>
    <property type="match status" value="1"/>
</dbReference>
<comment type="similarity">
    <text evidence="16">In the N-terminal section; belongs to the flavodoxin family.</text>
</comment>
<dbReference type="InterPro" id="IPR029039">
    <property type="entry name" value="Flavoprotein-like_sf"/>
</dbReference>
<feature type="binding site" evidence="16">
    <location>
        <position position="199"/>
    </location>
    <ligand>
        <name>FMN</name>
        <dbReference type="ChEBI" id="CHEBI:58210"/>
    </ligand>
</feature>
<keyword evidence="11 16" id="KW-0756">Sterol biosynthesis</keyword>
<comment type="function">
    <text evidence="16">This enzyme is required for electron transfer from NADP to cytochrome P450 in microsomes. It can also provide electron transfer to heme oxygenase and cytochrome B5. Involved in ergosterol biosynthesis.</text>
</comment>
<reference evidence="20 21" key="1">
    <citation type="submission" date="2019-07" db="EMBL/GenBank/DDBJ databases">
        <title>The First High-Quality Draft Genome Sequence of the Causal Agent of the Current Panama Disease Epidemic.</title>
        <authorList>
            <person name="Warmington R.J."/>
            <person name="Kay W."/>
            <person name="Jeffries A."/>
            <person name="Bebber D."/>
            <person name="Moore K."/>
            <person name="Studholme D.J."/>
        </authorList>
    </citation>
    <scope>NUCLEOTIDE SEQUENCE [LARGE SCALE GENOMIC DNA]</scope>
    <source>
        <strain evidence="20 21">TR4</strain>
    </source>
</reference>
<keyword evidence="12 16" id="KW-0443">Lipid metabolism</keyword>
<dbReference type="GO" id="GO:0005789">
    <property type="term" value="C:endoplasmic reticulum membrane"/>
    <property type="evidence" value="ECO:0007669"/>
    <property type="project" value="UniProtKB-SubCell"/>
</dbReference>
<dbReference type="Pfam" id="PF00667">
    <property type="entry name" value="FAD_binding_1"/>
    <property type="match status" value="1"/>
</dbReference>
<evidence type="ECO:0000256" key="6">
    <source>
        <dbReference type="ARBA" id="ARBA00022827"/>
    </source>
</evidence>
<dbReference type="EC" id="1.6.2.4" evidence="16 17"/>
<proteinExistence type="inferred from homology"/>
<dbReference type="SUPFAM" id="SSF63380">
    <property type="entry name" value="Riboflavin synthase domain-like"/>
    <property type="match status" value="1"/>
</dbReference>
<dbReference type="InterPro" id="IPR001433">
    <property type="entry name" value="OxRdtase_FAD/NAD-bd"/>
</dbReference>
<accession>A0A5C6TEL0</accession>
<comment type="caution">
    <text evidence="16">Lacks conserved residue(s) required for the propagation of feature annotation.</text>
</comment>
<keyword evidence="13 16" id="KW-0472">Membrane</keyword>
<feature type="binding site" evidence="16">
    <location>
        <begin position="76"/>
        <end position="81"/>
    </location>
    <ligand>
        <name>FMN</name>
        <dbReference type="ChEBI" id="CHEBI:58210"/>
    </ligand>
</feature>
<dbReference type="GO" id="GO:0050660">
    <property type="term" value="F:flavin adenine dinucleotide binding"/>
    <property type="evidence" value="ECO:0007669"/>
    <property type="project" value="UniProtKB-UniRule"/>
</dbReference>
<dbReference type="Pfam" id="PF00175">
    <property type="entry name" value="NAD_binding_1"/>
    <property type="match status" value="1"/>
</dbReference>
<evidence type="ECO:0000256" key="5">
    <source>
        <dbReference type="ARBA" id="ARBA00022824"/>
    </source>
</evidence>
<keyword evidence="10 16" id="KW-0560">Oxidoreductase</keyword>
<dbReference type="GO" id="GO:0005741">
    <property type="term" value="C:mitochondrial outer membrane"/>
    <property type="evidence" value="ECO:0007669"/>
    <property type="project" value="UniProtKB-SubCell"/>
</dbReference>
<dbReference type="GO" id="GO:0050661">
    <property type="term" value="F:NADP binding"/>
    <property type="evidence" value="ECO:0007669"/>
    <property type="project" value="UniProtKB-UniRule"/>
</dbReference>
<dbReference type="InterPro" id="IPR023173">
    <property type="entry name" value="NADPH_Cyt_P450_Rdtase_alpha"/>
</dbReference>
<dbReference type="InterPro" id="IPR017938">
    <property type="entry name" value="Riboflavin_synthase-like_b-brl"/>
</dbReference>
<comment type="subcellular location">
    <subcellularLocation>
        <location evidence="16">Endoplasmic reticulum membrane</location>
        <topology evidence="16">Single-pass membrane protein</topology>
        <orientation evidence="16">Cytoplasmic side</orientation>
    </subcellularLocation>
    <subcellularLocation>
        <location evidence="16">Mitochondrion outer membrane</location>
        <topology evidence="16">Single-pass membrane protein</topology>
        <orientation evidence="16">Cytoplasmic side</orientation>
    </subcellularLocation>
    <subcellularLocation>
        <location evidence="16">Cell membrane</location>
        <topology evidence="16">Single-pass membrane protein</topology>
        <orientation evidence="16">Cytoplasmic side</orientation>
    </subcellularLocation>
</comment>
<name>A0A5C6TEL0_FUSOC</name>
<dbReference type="Gene3D" id="3.40.50.360">
    <property type="match status" value="1"/>
</dbReference>
<keyword evidence="2 16" id="KW-0285">Flavoprotein</keyword>
<dbReference type="PROSITE" id="PS50902">
    <property type="entry name" value="FLAVODOXIN_LIKE"/>
    <property type="match status" value="1"/>
</dbReference>
<feature type="binding site" evidence="16">
    <location>
        <position position="565"/>
    </location>
    <ligand>
        <name>NADP(+)</name>
        <dbReference type="ChEBI" id="CHEBI:58349"/>
    </ligand>
</feature>
<comment type="caution">
    <text evidence="20">The sequence shown here is derived from an EMBL/GenBank/DDBJ whole genome shotgun (WGS) entry which is preliminary data.</text>
</comment>
<dbReference type="InterPro" id="IPR003097">
    <property type="entry name" value="CysJ-like_FAD-binding"/>
</dbReference>
<dbReference type="FunFam" id="3.40.50.80:FF:000018">
    <property type="entry name" value="NADPH--cytochrome P450 reductase"/>
    <property type="match status" value="1"/>
</dbReference>
<dbReference type="SUPFAM" id="SSF52343">
    <property type="entry name" value="Ferredoxin reductase-like, C-terminal NADP-linked domain"/>
    <property type="match status" value="1"/>
</dbReference>
<keyword evidence="14 16" id="KW-1207">Sterol metabolism</keyword>
<evidence type="ECO:0000259" key="18">
    <source>
        <dbReference type="PROSITE" id="PS50902"/>
    </source>
</evidence>
<evidence type="ECO:0000256" key="9">
    <source>
        <dbReference type="ARBA" id="ARBA00022989"/>
    </source>
</evidence>
<keyword evidence="16" id="KW-1000">Mitochondrion outer membrane</keyword>
<comment type="cofactor">
    <cofactor evidence="16">
        <name>FAD</name>
        <dbReference type="ChEBI" id="CHEBI:57692"/>
    </cofactor>
    <text evidence="16">Binds 1 FAD per monomer.</text>
</comment>
<evidence type="ECO:0000256" key="15">
    <source>
        <dbReference type="ARBA" id="ARBA00023221"/>
    </source>
</evidence>
<dbReference type="PRINTS" id="PR00369">
    <property type="entry name" value="FLAVODOXIN"/>
</dbReference>
<dbReference type="Gene3D" id="1.20.990.10">
    <property type="entry name" value="NADPH-cytochrome p450 Reductase, Chain A, domain 3"/>
    <property type="match status" value="1"/>
</dbReference>
<keyword evidence="15 16" id="KW-0753">Steroid metabolism</keyword>
<evidence type="ECO:0000256" key="12">
    <source>
        <dbReference type="ARBA" id="ARBA00023098"/>
    </source>
</evidence>
<feature type="binding site" evidence="16">
    <location>
        <begin position="628"/>
        <end position="629"/>
    </location>
    <ligand>
        <name>NADP(+)</name>
        <dbReference type="ChEBI" id="CHEBI:58349"/>
    </ligand>
</feature>
<feature type="binding site" evidence="16">
    <location>
        <begin position="475"/>
        <end position="477"/>
    </location>
    <ligand>
        <name>FAD</name>
        <dbReference type="ChEBI" id="CHEBI:57692"/>
    </ligand>
</feature>
<feature type="binding site" evidence="16">
    <location>
        <position position="295"/>
    </location>
    <ligand>
        <name>NADP(+)</name>
        <dbReference type="ChEBI" id="CHEBI:58349"/>
    </ligand>
</feature>
<feature type="binding site" evidence="16">
    <location>
        <begin position="634"/>
        <end position="638"/>
    </location>
    <ligand>
        <name>NADP(+)</name>
        <dbReference type="ChEBI" id="CHEBI:58349"/>
    </ligand>
</feature>
<evidence type="ECO:0000256" key="8">
    <source>
        <dbReference type="ARBA" id="ARBA00022955"/>
    </source>
</evidence>
<evidence type="ECO:0000256" key="1">
    <source>
        <dbReference type="ARBA" id="ARBA00022516"/>
    </source>
</evidence>
<dbReference type="GO" id="GO:0003958">
    <property type="term" value="F:NADPH-hemoprotein reductase activity"/>
    <property type="evidence" value="ECO:0007669"/>
    <property type="project" value="UniProtKB-UniRule"/>
</dbReference>
<comment type="cofactor">
    <cofactor evidence="16">
        <name>FMN</name>
        <dbReference type="ChEBI" id="CHEBI:58210"/>
    </cofactor>
    <text evidence="16">Binds 1 FMN per monomer.</text>
</comment>
<comment type="similarity">
    <text evidence="16">Belongs to the NADPH--cytochrome P450 reductase family.</text>
</comment>
<dbReference type="InterPro" id="IPR023208">
    <property type="entry name" value="P450R"/>
</dbReference>
<evidence type="ECO:0000259" key="19">
    <source>
        <dbReference type="PROSITE" id="PS51384"/>
    </source>
</evidence>
<keyword evidence="7 16" id="KW-0521">NADP</keyword>
<dbReference type="HAMAP" id="MF_03212">
    <property type="entry name" value="NCPR"/>
    <property type="match status" value="1"/>
</dbReference>
<dbReference type="PIRSF" id="PIRSF000208">
    <property type="entry name" value="P450R"/>
    <property type="match status" value="1"/>
</dbReference>
<feature type="binding site" evidence="16">
    <location>
        <begin position="504"/>
        <end position="507"/>
    </location>
    <ligand>
        <name>FAD</name>
        <dbReference type="ChEBI" id="CHEBI:57692"/>
    </ligand>
</feature>
<evidence type="ECO:0000256" key="13">
    <source>
        <dbReference type="ARBA" id="ARBA00023136"/>
    </source>
</evidence>
<organism evidence="20 21">
    <name type="scientific">Fusarium oxysporum f. sp. cubense</name>
    <dbReference type="NCBI Taxonomy" id="61366"/>
    <lineage>
        <taxon>Eukaryota</taxon>
        <taxon>Fungi</taxon>
        <taxon>Dikarya</taxon>
        <taxon>Ascomycota</taxon>
        <taxon>Pezizomycotina</taxon>
        <taxon>Sordariomycetes</taxon>
        <taxon>Hypocreomycetidae</taxon>
        <taxon>Hypocreales</taxon>
        <taxon>Nectriaceae</taxon>
        <taxon>Fusarium</taxon>
        <taxon>Fusarium oxysporum species complex</taxon>
    </lineage>
</organism>
<protein>
    <recommendedName>
        <fullName evidence="16 17">NADPH--cytochrome P450 reductase</fullName>
        <shortName evidence="16">CPR</shortName>
        <shortName evidence="16">P450R</shortName>
        <ecNumber evidence="16 17">1.6.2.4</ecNumber>
    </recommendedName>
</protein>
<dbReference type="PANTHER" id="PTHR19384:SF17">
    <property type="entry name" value="NADPH--CYTOCHROME P450 REDUCTASE"/>
    <property type="match status" value="1"/>
</dbReference>
<dbReference type="InterPro" id="IPR017927">
    <property type="entry name" value="FAD-bd_FR_type"/>
</dbReference>
<dbReference type="Proteomes" id="UP000321331">
    <property type="component" value="Unassembled WGS sequence"/>
</dbReference>
<feature type="binding site" evidence="16">
    <location>
        <position position="670"/>
    </location>
    <ligand>
        <name>NADP(+)</name>
        <dbReference type="ChEBI" id="CHEBI:58349"/>
    </ligand>
</feature>
<keyword evidence="16" id="KW-1003">Cell membrane</keyword>
<evidence type="ECO:0000256" key="4">
    <source>
        <dbReference type="ARBA" id="ARBA00022692"/>
    </source>
</evidence>
<keyword evidence="4" id="KW-0812">Transmembrane</keyword>
<comment type="similarity">
    <text evidence="16 17">In the C-terminal section; belongs to the flavoprotein pyridine nucleotide cytochrome reductase family.</text>
</comment>
<keyword evidence="1 16" id="KW-0444">Lipid biosynthesis</keyword>
<feature type="binding site" evidence="16">
    <location>
        <begin position="127"/>
        <end position="130"/>
    </location>
    <ligand>
        <name>FMN</name>
        <dbReference type="ChEBI" id="CHEBI:58210"/>
    </ligand>
</feature>
<dbReference type="Gene3D" id="2.40.30.10">
    <property type="entry name" value="Translation factors"/>
    <property type="match status" value="2"/>
</dbReference>
<evidence type="ECO:0000256" key="11">
    <source>
        <dbReference type="ARBA" id="ARBA00023011"/>
    </source>
</evidence>
<dbReference type="InterPro" id="IPR039261">
    <property type="entry name" value="FNR_nucleotide-bd"/>
</dbReference>
<feature type="domain" description="FAD-binding FR-type" evidence="19">
    <location>
        <begin position="276"/>
        <end position="537"/>
    </location>
</feature>
<gene>
    <name evidence="16" type="primary">cprA</name>
    <name evidence="20" type="ORF">FocTR4_00006103</name>
</gene>
<evidence type="ECO:0000256" key="3">
    <source>
        <dbReference type="ARBA" id="ARBA00022643"/>
    </source>
</evidence>
<evidence type="ECO:0000256" key="2">
    <source>
        <dbReference type="ARBA" id="ARBA00022630"/>
    </source>
</evidence>
<dbReference type="InterPro" id="IPR008254">
    <property type="entry name" value="Flavodoxin/NO_synth"/>
</dbReference>
<dbReference type="GO" id="GO:0005829">
    <property type="term" value="C:cytosol"/>
    <property type="evidence" value="ECO:0007669"/>
    <property type="project" value="TreeGrafter"/>
</dbReference>
<keyword evidence="6 16" id="KW-0274">FAD</keyword>
<dbReference type="EMBL" id="VMNF01000004">
    <property type="protein sequence ID" value="TXC09307.1"/>
    <property type="molecule type" value="Genomic_DNA"/>
</dbReference>
<keyword evidence="16" id="KW-0496">Mitochondrion</keyword>